<dbReference type="InterPro" id="IPR051685">
    <property type="entry name" value="Ycf3/AcsC/BcsC/TPR_MFPF"/>
</dbReference>
<dbReference type="GeneID" id="94375842"/>
<dbReference type="Pfam" id="PF07719">
    <property type="entry name" value="TPR_2"/>
    <property type="match status" value="1"/>
</dbReference>
<dbReference type="PANTHER" id="PTHR44943">
    <property type="entry name" value="CELLULOSE SYNTHASE OPERON PROTEIN C"/>
    <property type="match status" value="1"/>
</dbReference>
<protein>
    <submittedName>
        <fullName evidence="5">Tetratricopeptide repeat protein</fullName>
    </submittedName>
</protein>
<feature type="signal peptide" evidence="4">
    <location>
        <begin position="1"/>
        <end position="24"/>
    </location>
</feature>
<organism evidence="5 6">
    <name type="scientific">Brevundimonas nasdae</name>
    <dbReference type="NCBI Taxonomy" id="172043"/>
    <lineage>
        <taxon>Bacteria</taxon>
        <taxon>Pseudomonadati</taxon>
        <taxon>Pseudomonadota</taxon>
        <taxon>Alphaproteobacteria</taxon>
        <taxon>Caulobacterales</taxon>
        <taxon>Caulobacteraceae</taxon>
        <taxon>Brevundimonas</taxon>
    </lineage>
</organism>
<keyword evidence="1" id="KW-0677">Repeat</keyword>
<dbReference type="InterPro" id="IPR019734">
    <property type="entry name" value="TPR_rpt"/>
</dbReference>
<dbReference type="PROSITE" id="PS50005">
    <property type="entry name" value="TPR"/>
    <property type="match status" value="1"/>
</dbReference>
<keyword evidence="2 3" id="KW-0802">TPR repeat</keyword>
<evidence type="ECO:0000313" key="6">
    <source>
        <dbReference type="Proteomes" id="UP000824334"/>
    </source>
</evidence>
<reference evidence="5 6" key="1">
    <citation type="submission" date="2021-07" db="EMBL/GenBank/DDBJ databases">
        <title>Isolation and characterization of bacteria from a gold mining with a capacity of golden bioaccumulation.</title>
        <authorList>
            <person name="Yang X.J."/>
        </authorList>
    </citation>
    <scope>NUCLEOTIDE SEQUENCE [LARGE SCALE GENOMIC DNA]</scope>
    <source>
        <strain evidence="5 6">Au29</strain>
    </source>
</reference>
<evidence type="ECO:0000256" key="3">
    <source>
        <dbReference type="PROSITE-ProRule" id="PRU00339"/>
    </source>
</evidence>
<dbReference type="EMBL" id="CP080034">
    <property type="protein sequence ID" value="QYC09186.1"/>
    <property type="molecule type" value="Genomic_DNA"/>
</dbReference>
<gene>
    <name evidence="5" type="ORF">KWG56_11220</name>
</gene>
<accession>A0ABX8TDC5</accession>
<dbReference type="PANTHER" id="PTHR44943:SF8">
    <property type="entry name" value="TPR REPEAT-CONTAINING PROTEIN MJ0263"/>
    <property type="match status" value="1"/>
</dbReference>
<dbReference type="RefSeq" id="WP_219354820.1">
    <property type="nucleotide sequence ID" value="NZ_CP080034.1"/>
</dbReference>
<evidence type="ECO:0000256" key="2">
    <source>
        <dbReference type="ARBA" id="ARBA00022803"/>
    </source>
</evidence>
<keyword evidence="4" id="KW-0732">Signal</keyword>
<dbReference type="SMART" id="SM00028">
    <property type="entry name" value="TPR"/>
    <property type="match status" value="3"/>
</dbReference>
<feature type="chain" id="PRO_5047388593" evidence="4">
    <location>
        <begin position="25"/>
        <end position="269"/>
    </location>
</feature>
<feature type="repeat" description="TPR" evidence="3">
    <location>
        <begin position="126"/>
        <end position="159"/>
    </location>
</feature>
<proteinExistence type="predicted"/>
<dbReference type="Proteomes" id="UP000824334">
    <property type="component" value="Chromosome"/>
</dbReference>
<keyword evidence="6" id="KW-1185">Reference proteome</keyword>
<sequence>MLRILAASLVLATAPLSVSAPATAQTAQLRAANFQTRQEVRDAQTYDRAIKDFQSRGYAGLTRHLPALRAAFDRMPDDYAQVVVQHETSVARLSDGGDVLLMMVMLSAPDDTGKSRAAITLANVYGDIALLLASEAVEGRRYDEALAYLDRALKIQPANWLLLSEKIVALQGAQRWDEALALADEALDSDDILLTLHDDAFHRRRGFSLIELGRLDEAKAAYEAALAIDEDDANAKRELDYINKLQAGAPPTAINFVAPASTTPPQPLN</sequence>
<evidence type="ECO:0000256" key="4">
    <source>
        <dbReference type="SAM" id="SignalP"/>
    </source>
</evidence>
<dbReference type="InterPro" id="IPR013105">
    <property type="entry name" value="TPR_2"/>
</dbReference>
<evidence type="ECO:0000256" key="1">
    <source>
        <dbReference type="ARBA" id="ARBA00022737"/>
    </source>
</evidence>
<name>A0ABX8TDC5_9CAUL</name>
<evidence type="ECO:0000313" key="5">
    <source>
        <dbReference type="EMBL" id="QYC09186.1"/>
    </source>
</evidence>
<dbReference type="Pfam" id="PF13181">
    <property type="entry name" value="TPR_8"/>
    <property type="match status" value="1"/>
</dbReference>